<evidence type="ECO:0000256" key="3">
    <source>
        <dbReference type="ARBA" id="ARBA00022448"/>
    </source>
</evidence>
<evidence type="ECO:0000313" key="14">
    <source>
        <dbReference type="Proteomes" id="UP001629274"/>
    </source>
</evidence>
<dbReference type="SUPFAM" id="SSF56935">
    <property type="entry name" value="Porins"/>
    <property type="match status" value="1"/>
</dbReference>
<keyword evidence="3" id="KW-0813">Transport</keyword>
<keyword evidence="10" id="KW-0998">Cell outer membrane</keyword>
<gene>
    <name evidence="13" type="ORF">PQR03_11400</name>
</gene>
<evidence type="ECO:0000256" key="8">
    <source>
        <dbReference type="ARBA" id="ARBA00023114"/>
    </source>
</evidence>
<evidence type="ECO:0000256" key="2">
    <source>
        <dbReference type="ARBA" id="ARBA00011233"/>
    </source>
</evidence>
<keyword evidence="4" id="KW-1134">Transmembrane beta strand</keyword>
<dbReference type="InterPro" id="IPR050298">
    <property type="entry name" value="Gram-neg_bact_OMP"/>
</dbReference>
<dbReference type="PANTHER" id="PTHR34501:SF9">
    <property type="entry name" value="MAJOR OUTER MEMBRANE PROTEIN P.IA"/>
    <property type="match status" value="1"/>
</dbReference>
<name>A0ABW9BFB7_9BURK</name>
<comment type="subunit">
    <text evidence="2">Homotrimer.</text>
</comment>
<organism evidence="13 14">
    <name type="scientific">Paraburkholderia phytofirmans</name>
    <dbReference type="NCBI Taxonomy" id="261302"/>
    <lineage>
        <taxon>Bacteria</taxon>
        <taxon>Pseudomonadati</taxon>
        <taxon>Pseudomonadota</taxon>
        <taxon>Betaproteobacteria</taxon>
        <taxon>Burkholderiales</taxon>
        <taxon>Burkholderiaceae</taxon>
        <taxon>Paraburkholderia</taxon>
    </lineage>
</organism>
<dbReference type="Gene3D" id="2.40.160.10">
    <property type="entry name" value="Porin"/>
    <property type="match status" value="1"/>
</dbReference>
<evidence type="ECO:0000256" key="7">
    <source>
        <dbReference type="ARBA" id="ARBA00023065"/>
    </source>
</evidence>
<feature type="signal peptide" evidence="11">
    <location>
        <begin position="1"/>
        <end position="35"/>
    </location>
</feature>
<evidence type="ECO:0000256" key="10">
    <source>
        <dbReference type="ARBA" id="ARBA00023237"/>
    </source>
</evidence>
<dbReference type="InterPro" id="IPR002299">
    <property type="entry name" value="Porin_Neis"/>
</dbReference>
<evidence type="ECO:0000256" key="4">
    <source>
        <dbReference type="ARBA" id="ARBA00022452"/>
    </source>
</evidence>
<dbReference type="CDD" id="cd00342">
    <property type="entry name" value="gram_neg_porins"/>
    <property type="match status" value="1"/>
</dbReference>
<evidence type="ECO:0000256" key="9">
    <source>
        <dbReference type="ARBA" id="ARBA00023136"/>
    </source>
</evidence>
<keyword evidence="8" id="KW-0626">Porin</keyword>
<evidence type="ECO:0000256" key="5">
    <source>
        <dbReference type="ARBA" id="ARBA00022692"/>
    </source>
</evidence>
<evidence type="ECO:0000313" key="13">
    <source>
        <dbReference type="EMBL" id="MFM0238737.1"/>
    </source>
</evidence>
<dbReference type="RefSeq" id="WP_408259531.1">
    <property type="nucleotide sequence ID" value="NZ_JAQQCK010000002.1"/>
</dbReference>
<dbReference type="PRINTS" id="PR00184">
    <property type="entry name" value="NEISSPPORIN"/>
</dbReference>
<dbReference type="EMBL" id="JAQQDR010000004">
    <property type="protein sequence ID" value="MFM0238737.1"/>
    <property type="molecule type" value="Genomic_DNA"/>
</dbReference>
<accession>A0ABW9BFB7</accession>
<protein>
    <submittedName>
        <fullName evidence="13">Porin</fullName>
    </submittedName>
</protein>
<feature type="chain" id="PRO_5045538543" evidence="11">
    <location>
        <begin position="36"/>
        <end position="404"/>
    </location>
</feature>
<sequence length="404" mass="42247">MKDRLRCRSPEALVKRIATICAISGVLATSGSVHAQSSVTLYGLIDAGLMYTNNVSKSGSHGALVQATSGNINGSRFGMRGAEDLGGGLKAIFVLENGFNVQNGKLGQDGRMFGRQAYVGLSATQFGAVTLGRQYDSLVDFVAPLSATAGTFGDTGFAHPFDNDNLNHSVRINNAVKYTSVNYAGLTFGGMYAFSNNTSFAVNRAYSAGVSYAFGPLTAAAGYLQINGSTNTTSSSSGAVDIGESAANGSGGFNLGADVQRTIGAALNYKFGPAAVGFVYTHSQFQGTTSFGQTNVGNSGTMRFDNYELNAKYALTPAINLGIADTYTDSHVGNGSNTAYGSDPKWNQVNLQAVYLLSKRTDVYVEGMYQHVIGHNYVAFINTAGGASGTSNQVVATVGLRTRF</sequence>
<evidence type="ECO:0000256" key="1">
    <source>
        <dbReference type="ARBA" id="ARBA00004571"/>
    </source>
</evidence>
<comment type="caution">
    <text evidence="13">The sequence shown here is derived from an EMBL/GenBank/DDBJ whole genome shotgun (WGS) entry which is preliminary data.</text>
</comment>
<proteinExistence type="predicted"/>
<dbReference type="Proteomes" id="UP001629274">
    <property type="component" value="Unassembled WGS sequence"/>
</dbReference>
<reference evidence="13 14" key="1">
    <citation type="journal article" date="2024" name="Chem. Sci.">
        <title>Discovery of megapolipeptins by genome mining of a Burkholderiales bacteria collection.</title>
        <authorList>
            <person name="Paulo B.S."/>
            <person name="Recchia M.J.J."/>
            <person name="Lee S."/>
            <person name="Fergusson C.H."/>
            <person name="Romanowski S.B."/>
            <person name="Hernandez A."/>
            <person name="Krull N."/>
            <person name="Liu D.Y."/>
            <person name="Cavanagh H."/>
            <person name="Bos A."/>
            <person name="Gray C.A."/>
            <person name="Murphy B.T."/>
            <person name="Linington R.G."/>
            <person name="Eustaquio A.S."/>
        </authorList>
    </citation>
    <scope>NUCLEOTIDE SEQUENCE [LARGE SCALE GENOMIC DNA]</scope>
    <source>
        <strain evidence="13 14">RL17-351-BIE-A</strain>
    </source>
</reference>
<feature type="domain" description="Porin" evidence="12">
    <location>
        <begin position="26"/>
        <end position="370"/>
    </location>
</feature>
<dbReference type="InterPro" id="IPR023614">
    <property type="entry name" value="Porin_dom_sf"/>
</dbReference>
<evidence type="ECO:0000256" key="11">
    <source>
        <dbReference type="SAM" id="SignalP"/>
    </source>
</evidence>
<keyword evidence="6 11" id="KW-0732">Signal</keyword>
<evidence type="ECO:0000259" key="12">
    <source>
        <dbReference type="Pfam" id="PF13609"/>
    </source>
</evidence>
<keyword evidence="5" id="KW-0812">Transmembrane</keyword>
<keyword evidence="7" id="KW-0406">Ion transport</keyword>
<keyword evidence="14" id="KW-1185">Reference proteome</keyword>
<dbReference type="Pfam" id="PF13609">
    <property type="entry name" value="Porin_4"/>
    <property type="match status" value="1"/>
</dbReference>
<dbReference type="PRINTS" id="PR00182">
    <property type="entry name" value="ECOLNEIPORIN"/>
</dbReference>
<dbReference type="InterPro" id="IPR001702">
    <property type="entry name" value="Porin_Gram-ve"/>
</dbReference>
<keyword evidence="9" id="KW-0472">Membrane</keyword>
<comment type="subcellular location">
    <subcellularLocation>
        <location evidence="1">Cell outer membrane</location>
        <topology evidence="1">Multi-pass membrane protein</topology>
    </subcellularLocation>
</comment>
<dbReference type="InterPro" id="IPR033900">
    <property type="entry name" value="Gram_neg_porin_domain"/>
</dbReference>
<dbReference type="PANTHER" id="PTHR34501">
    <property type="entry name" value="PROTEIN YDDL-RELATED"/>
    <property type="match status" value="1"/>
</dbReference>
<evidence type="ECO:0000256" key="6">
    <source>
        <dbReference type="ARBA" id="ARBA00022729"/>
    </source>
</evidence>